<dbReference type="PANTHER" id="PTHR13271">
    <property type="entry name" value="UNCHARACTERIZED PUTATIVE METHYLTRANSFERASE"/>
    <property type="match status" value="1"/>
</dbReference>
<dbReference type="InterPro" id="IPR036464">
    <property type="entry name" value="Rubisco_LSMT_subst-bd_sf"/>
</dbReference>
<organism evidence="7 8">
    <name type="scientific">Malassezia yamatoensis</name>
    <dbReference type="NCBI Taxonomy" id="253288"/>
    <lineage>
        <taxon>Eukaryota</taxon>
        <taxon>Fungi</taxon>
        <taxon>Dikarya</taxon>
        <taxon>Basidiomycota</taxon>
        <taxon>Ustilaginomycotina</taxon>
        <taxon>Malasseziomycetes</taxon>
        <taxon>Malasseziales</taxon>
        <taxon>Malasseziaceae</taxon>
        <taxon>Malassezia</taxon>
    </lineage>
</organism>
<dbReference type="Proteomes" id="UP001219567">
    <property type="component" value="Chromosome 1"/>
</dbReference>
<dbReference type="PANTHER" id="PTHR13271:SF152">
    <property type="entry name" value="UBIQUITIN-LIKE DOMAIN-CONTAINING PROTEIN"/>
    <property type="match status" value="1"/>
</dbReference>
<evidence type="ECO:0000259" key="6">
    <source>
        <dbReference type="Pfam" id="PF09273"/>
    </source>
</evidence>
<reference evidence="7 8" key="1">
    <citation type="submission" date="2023-03" db="EMBL/GenBank/DDBJ databases">
        <title>Mating type loci evolution in Malassezia.</title>
        <authorList>
            <person name="Coelho M.A."/>
        </authorList>
    </citation>
    <scope>NUCLEOTIDE SEQUENCE [LARGE SCALE GENOMIC DNA]</scope>
    <source>
        <strain evidence="7 8">CBS 9725</strain>
    </source>
</reference>
<feature type="region of interest" description="Disordered" evidence="5">
    <location>
        <begin position="210"/>
        <end position="243"/>
    </location>
</feature>
<feature type="compositionally biased region" description="Acidic residues" evidence="5">
    <location>
        <begin position="210"/>
        <end position="240"/>
    </location>
</feature>
<name>A0AAJ6CGK1_9BASI</name>
<dbReference type="GO" id="GO:0005634">
    <property type="term" value="C:nucleus"/>
    <property type="evidence" value="ECO:0007669"/>
    <property type="project" value="UniProtKB-SubCell"/>
</dbReference>
<evidence type="ECO:0000256" key="5">
    <source>
        <dbReference type="SAM" id="MobiDB-lite"/>
    </source>
</evidence>
<protein>
    <recommendedName>
        <fullName evidence="4">Ribosomal lysine N-methyltransferase 4</fullName>
        <ecNumber evidence="4">2.1.1.-</ecNumber>
    </recommendedName>
</protein>
<feature type="domain" description="Rubisco LSMT substrate-binding" evidence="6">
    <location>
        <begin position="390"/>
        <end position="505"/>
    </location>
</feature>
<dbReference type="InterPro" id="IPR011383">
    <property type="entry name" value="N-lys_methylase_SETD6"/>
</dbReference>
<dbReference type="InterPro" id="IPR046341">
    <property type="entry name" value="SET_dom_sf"/>
</dbReference>
<evidence type="ECO:0000256" key="4">
    <source>
        <dbReference type="PIRNR" id="PIRNR011771"/>
    </source>
</evidence>
<evidence type="ECO:0000313" key="8">
    <source>
        <dbReference type="Proteomes" id="UP001219567"/>
    </source>
</evidence>
<comment type="function">
    <text evidence="4">S-adenosyl-L-methionine-dependent protein-lysine N-methyltransferase that monomethylates 60S ribosomal protein L42.</text>
</comment>
<keyword evidence="4" id="KW-0539">Nucleus</keyword>
<comment type="similarity">
    <text evidence="4">Belongs to the class V-like SAM-binding methyltransferase superfamily. Histone-lysine methyltransferase family. SETD6 subfamily.</text>
</comment>
<dbReference type="GO" id="GO:0016279">
    <property type="term" value="F:protein-lysine N-methyltransferase activity"/>
    <property type="evidence" value="ECO:0007669"/>
    <property type="project" value="UniProtKB-UniRule"/>
</dbReference>
<accession>A0AAJ6CGK1</accession>
<dbReference type="EC" id="2.1.1.-" evidence="4"/>
<dbReference type="EMBL" id="CP119943">
    <property type="protein sequence ID" value="WFC97768.1"/>
    <property type="molecule type" value="Genomic_DNA"/>
</dbReference>
<dbReference type="PIRSF" id="PIRSF011771">
    <property type="entry name" value="RMS1_SET"/>
    <property type="match status" value="1"/>
</dbReference>
<dbReference type="SUPFAM" id="SSF82199">
    <property type="entry name" value="SET domain"/>
    <property type="match status" value="1"/>
</dbReference>
<evidence type="ECO:0000256" key="1">
    <source>
        <dbReference type="ARBA" id="ARBA00022603"/>
    </source>
</evidence>
<dbReference type="InterPro" id="IPR050600">
    <property type="entry name" value="SETD3_SETD6_MTase"/>
</dbReference>
<evidence type="ECO:0000256" key="3">
    <source>
        <dbReference type="ARBA" id="ARBA00022691"/>
    </source>
</evidence>
<dbReference type="Gene3D" id="3.90.1410.10">
    <property type="entry name" value="set domain protein methyltransferase, domain 1"/>
    <property type="match status" value="2"/>
</dbReference>
<gene>
    <name evidence="7" type="primary">RMS1</name>
    <name evidence="7" type="ORF">MYAM1_000487</name>
</gene>
<dbReference type="InterPro" id="IPR015353">
    <property type="entry name" value="Rubisco_LSMT_subst-bd"/>
</dbReference>
<keyword evidence="2 4" id="KW-0808">Transferase</keyword>
<dbReference type="GO" id="GO:0032259">
    <property type="term" value="P:methylation"/>
    <property type="evidence" value="ECO:0007669"/>
    <property type="project" value="UniProtKB-KW"/>
</dbReference>
<feature type="region of interest" description="Disordered" evidence="5">
    <location>
        <begin position="183"/>
        <end position="202"/>
    </location>
</feature>
<evidence type="ECO:0000313" key="7">
    <source>
        <dbReference type="EMBL" id="WFC97768.1"/>
    </source>
</evidence>
<keyword evidence="8" id="KW-1185">Reference proteome</keyword>
<dbReference type="Pfam" id="PF09273">
    <property type="entry name" value="Rubis-subs-bind"/>
    <property type="match status" value="1"/>
</dbReference>
<dbReference type="Gene3D" id="3.90.1420.10">
    <property type="entry name" value="Rubisco LSMT, substrate-binding domain"/>
    <property type="match status" value="1"/>
</dbReference>
<dbReference type="SUPFAM" id="SSF81822">
    <property type="entry name" value="RuBisCo LSMT C-terminal, substrate-binding domain"/>
    <property type="match status" value="1"/>
</dbReference>
<evidence type="ECO:0000256" key="2">
    <source>
        <dbReference type="ARBA" id="ARBA00022679"/>
    </source>
</evidence>
<proteinExistence type="inferred from homology"/>
<keyword evidence="3 4" id="KW-0949">S-adenosyl-L-methionine</keyword>
<comment type="subcellular location">
    <subcellularLocation>
        <location evidence="4">Nucleus</location>
    </subcellularLocation>
</comment>
<dbReference type="AlphaFoldDB" id="A0AAJ6CGK1"/>
<sequence>MGRGLVAKRAFAENERVFSIPRKILLNLGTSSLESACLAAEANNPNLARISWSELVDRGWCPLILMMMFENWRAAQVAEPSWGAYFGVMPDAFDTPMFWSPKDIEALDGTDVVEKIGQADAEQDFRECVWPYINQFPEVFVGEKNRDSLEHLKKYYGLDMYHRMGSLILSRSFNVKRDLKHADDDDTDIHSLPTEVGVQRNIPGEVEELEADEAQADAVEEDSSDNDENDSDEDEEEEDVRDISMVPMADMLNSRFGSENTRLFYKREVLEMRCTKSVAIGEQMLNTYGNPPNSDLLRRYGFVDEPNRGDLVELSAELVVQAFVDQVVSASDASPNDVRTLASNRFEWACTELGMDEVFLLSRLSDPEPCVPYGSTMRLSTEQTASSQKKLLSRAASHIPEDLISFARLLCLPETGFAKAQKRGALPRARLDAMEELDLQGVEGHGTTRVLIAIASILLKAIEQRLAQYPTDWEDTAKALKNCSNPPNSPRRMALVVRAGDQTILNEHVKVLALYSAEAAQEHMPRKELAKKARFS</sequence>
<keyword evidence="1 4" id="KW-0489">Methyltransferase</keyword>